<comment type="caution">
    <text evidence="3">The sequence shown here is derived from an EMBL/GenBank/DDBJ whole genome shotgun (WGS) entry which is preliminary data.</text>
</comment>
<name>A0AAV4LJY2_9BACL</name>
<protein>
    <recommendedName>
        <fullName evidence="5">Small, acid-soluble spore protein K</fullName>
    </recommendedName>
</protein>
<dbReference type="Pfam" id="PF08176">
    <property type="entry name" value="SspK"/>
    <property type="match status" value="1"/>
</dbReference>
<keyword evidence="1" id="KW-0749">Sporulation</keyword>
<dbReference type="RefSeq" id="WP_282200855.1">
    <property type="nucleotide sequence ID" value="NZ_BOQE01000001.1"/>
</dbReference>
<feature type="region of interest" description="Disordered" evidence="2">
    <location>
        <begin position="1"/>
        <end position="49"/>
    </location>
</feature>
<evidence type="ECO:0008006" key="5">
    <source>
        <dbReference type="Google" id="ProtNLM"/>
    </source>
</evidence>
<evidence type="ECO:0000313" key="4">
    <source>
        <dbReference type="Proteomes" id="UP001057291"/>
    </source>
</evidence>
<proteinExistence type="predicted"/>
<keyword evidence="4" id="KW-1185">Reference proteome</keyword>
<organism evidence="3 4">
    <name type="scientific">Collibacillus ludicampi</name>
    <dbReference type="NCBI Taxonomy" id="2771369"/>
    <lineage>
        <taxon>Bacteria</taxon>
        <taxon>Bacillati</taxon>
        <taxon>Bacillota</taxon>
        <taxon>Bacilli</taxon>
        <taxon>Bacillales</taxon>
        <taxon>Alicyclobacillaceae</taxon>
        <taxon>Collibacillus</taxon>
    </lineage>
</organism>
<dbReference type="AlphaFoldDB" id="A0AAV4LJY2"/>
<dbReference type="GO" id="GO:0030436">
    <property type="term" value="P:asexual sporulation"/>
    <property type="evidence" value="ECO:0007669"/>
    <property type="project" value="InterPro"/>
</dbReference>
<evidence type="ECO:0000313" key="3">
    <source>
        <dbReference type="EMBL" id="GIM47923.1"/>
    </source>
</evidence>
<reference evidence="3" key="1">
    <citation type="journal article" date="2023" name="Int. J. Syst. Evol. Microbiol.">
        <title>Collibacillus ludicampi gen. nov., sp. nov., a new soil bacterium of the family Alicyclobacillaceae.</title>
        <authorList>
            <person name="Jojima T."/>
            <person name="Ioku Y."/>
            <person name="Fukuta Y."/>
            <person name="Shirasaka N."/>
            <person name="Matsumura Y."/>
            <person name="Mori M."/>
        </authorList>
    </citation>
    <scope>NUCLEOTIDE SEQUENCE</scope>
    <source>
        <strain evidence="3">TP075</strain>
    </source>
</reference>
<sequence length="49" mass="5587">MVRNKDSHFGGPREITDPKAKTEHAPLRSDGTIAPRPRQRMRESGFVKK</sequence>
<dbReference type="EMBL" id="BOQE01000001">
    <property type="protein sequence ID" value="GIM47923.1"/>
    <property type="molecule type" value="Genomic_DNA"/>
</dbReference>
<evidence type="ECO:0000256" key="1">
    <source>
        <dbReference type="ARBA" id="ARBA00022969"/>
    </source>
</evidence>
<gene>
    <name evidence="3" type="ORF">DNHGIG_34720</name>
</gene>
<evidence type="ECO:0000256" key="2">
    <source>
        <dbReference type="SAM" id="MobiDB-lite"/>
    </source>
</evidence>
<dbReference type="GO" id="GO:0030435">
    <property type="term" value="P:sporulation resulting in formation of a cellular spore"/>
    <property type="evidence" value="ECO:0007669"/>
    <property type="project" value="UniProtKB-KW"/>
</dbReference>
<dbReference type="InterPro" id="IPR012611">
    <property type="entry name" value="SASP_SspK"/>
</dbReference>
<feature type="compositionally biased region" description="Basic and acidic residues" evidence="2">
    <location>
        <begin position="40"/>
        <end position="49"/>
    </location>
</feature>
<dbReference type="Proteomes" id="UP001057291">
    <property type="component" value="Unassembled WGS sequence"/>
</dbReference>
<accession>A0AAV4LJY2</accession>
<dbReference type="GO" id="GO:0042601">
    <property type="term" value="C:endospore-forming forespore"/>
    <property type="evidence" value="ECO:0007669"/>
    <property type="project" value="InterPro"/>
</dbReference>
<feature type="compositionally biased region" description="Basic and acidic residues" evidence="2">
    <location>
        <begin position="14"/>
        <end position="27"/>
    </location>
</feature>